<dbReference type="InterPro" id="IPR023772">
    <property type="entry name" value="DNA-bd_HTH_TetR-type_CS"/>
</dbReference>
<reference evidence="4 5" key="1">
    <citation type="submission" date="2017-06" db="EMBL/GenBank/DDBJ databases">
        <authorList>
            <consortium name="Pathogen Informatics"/>
        </authorList>
    </citation>
    <scope>NUCLEOTIDE SEQUENCE [LARGE SCALE GENOMIC DNA]</scope>
    <source>
        <strain evidence="4 5">NCTC12149</strain>
    </source>
</reference>
<dbReference type="InterPro" id="IPR013570">
    <property type="entry name" value="Tscrpt_reg_YsiA_C"/>
</dbReference>
<keyword evidence="1 2" id="KW-0238">DNA-binding</keyword>
<dbReference type="InterPro" id="IPR001647">
    <property type="entry name" value="HTH_TetR"/>
</dbReference>
<evidence type="ECO:0000259" key="3">
    <source>
        <dbReference type="PROSITE" id="PS50977"/>
    </source>
</evidence>
<dbReference type="Gene3D" id="1.10.10.60">
    <property type="entry name" value="Homeodomain-like"/>
    <property type="match status" value="1"/>
</dbReference>
<dbReference type="GO" id="GO:0003677">
    <property type="term" value="F:DNA binding"/>
    <property type="evidence" value="ECO:0007669"/>
    <property type="project" value="UniProtKB-UniRule"/>
</dbReference>
<dbReference type="KEGG" id="smiz:4412673_01959"/>
<dbReference type="InterPro" id="IPR036271">
    <property type="entry name" value="Tet_transcr_reg_TetR-rel_C_sf"/>
</dbReference>
<dbReference type="PANTHER" id="PTHR43479">
    <property type="entry name" value="ACREF/ENVCD OPERON REPRESSOR-RELATED"/>
    <property type="match status" value="1"/>
</dbReference>
<gene>
    <name evidence="4" type="primary">fadR_1</name>
    <name evidence="4" type="ORF">SAMEA4412673_01959</name>
</gene>
<dbReference type="Pfam" id="PF00440">
    <property type="entry name" value="TetR_N"/>
    <property type="match status" value="1"/>
</dbReference>
<evidence type="ECO:0000256" key="1">
    <source>
        <dbReference type="ARBA" id="ARBA00023125"/>
    </source>
</evidence>
<feature type="DNA-binding region" description="H-T-H motif" evidence="2">
    <location>
        <begin position="30"/>
        <end position="49"/>
    </location>
</feature>
<evidence type="ECO:0000256" key="2">
    <source>
        <dbReference type="PROSITE-ProRule" id="PRU00335"/>
    </source>
</evidence>
<dbReference type="InterPro" id="IPR050624">
    <property type="entry name" value="HTH-type_Tx_Regulator"/>
</dbReference>
<dbReference type="RefSeq" id="WP_236736453.1">
    <property type="nucleotide sequence ID" value="NZ_CP158798.1"/>
</dbReference>
<accession>A0AAJ4XBA1</accession>
<dbReference type="InterPro" id="IPR009057">
    <property type="entry name" value="Homeodomain-like_sf"/>
</dbReference>
<dbReference type="PANTHER" id="PTHR43479:SF11">
    <property type="entry name" value="ACREF_ENVCD OPERON REPRESSOR-RELATED"/>
    <property type="match status" value="1"/>
</dbReference>
<name>A0AAJ4XBA1_9SPHI</name>
<dbReference type="EMBL" id="LT906468">
    <property type="protein sequence ID" value="SNV50121.1"/>
    <property type="molecule type" value="Genomic_DNA"/>
</dbReference>
<dbReference type="Pfam" id="PF08359">
    <property type="entry name" value="TetR_C_4"/>
    <property type="match status" value="1"/>
</dbReference>
<dbReference type="SUPFAM" id="SSF46689">
    <property type="entry name" value="Homeodomain-like"/>
    <property type="match status" value="1"/>
</dbReference>
<proteinExistence type="predicted"/>
<protein>
    <submittedName>
        <fullName evidence="4">Fatty acid metabolism regulator protein</fullName>
    </submittedName>
</protein>
<dbReference type="PROSITE" id="PS50977">
    <property type="entry name" value="HTH_TETR_2"/>
    <property type="match status" value="1"/>
</dbReference>
<dbReference type="Proteomes" id="UP000215355">
    <property type="component" value="Chromosome 1"/>
</dbReference>
<feature type="domain" description="HTH tetR-type" evidence="3">
    <location>
        <begin position="7"/>
        <end position="67"/>
    </location>
</feature>
<dbReference type="PRINTS" id="PR00455">
    <property type="entry name" value="HTHTETR"/>
</dbReference>
<organism evidence="4 5">
    <name type="scientific">Sphingobacterium mizutaii</name>
    <dbReference type="NCBI Taxonomy" id="1010"/>
    <lineage>
        <taxon>Bacteria</taxon>
        <taxon>Pseudomonadati</taxon>
        <taxon>Bacteroidota</taxon>
        <taxon>Sphingobacteriia</taxon>
        <taxon>Sphingobacteriales</taxon>
        <taxon>Sphingobacteriaceae</taxon>
        <taxon>Sphingobacterium</taxon>
    </lineage>
</organism>
<evidence type="ECO:0000313" key="4">
    <source>
        <dbReference type="EMBL" id="SNV50121.1"/>
    </source>
</evidence>
<dbReference type="PROSITE" id="PS01081">
    <property type="entry name" value="HTH_TETR_1"/>
    <property type="match status" value="1"/>
</dbReference>
<dbReference type="Gene3D" id="1.10.357.10">
    <property type="entry name" value="Tetracycline Repressor, domain 2"/>
    <property type="match status" value="1"/>
</dbReference>
<dbReference type="AlphaFoldDB" id="A0AAJ4XBA1"/>
<evidence type="ECO:0000313" key="5">
    <source>
        <dbReference type="Proteomes" id="UP000215355"/>
    </source>
</evidence>
<dbReference type="SUPFAM" id="SSF48498">
    <property type="entry name" value="Tetracyclin repressor-like, C-terminal domain"/>
    <property type="match status" value="1"/>
</dbReference>
<sequence length="198" mass="22584">MKIEGYTDRQVEIIEAATRRIDQYGIQNLTIKNLASDINVTEPALYRHFKSKNDILMSLLNYFITRMENRISSISLNKEKSPSENLIDLFNFQFKTFTERPAVVSVIFAENIFHFDEGLSLKVSQILELMQGYVEKNIVKGQLNGDFSKQIHPSTLSTILLGGIRLTVLKWKLSGNKTDLIKDGKDVVNGVLKMIKTK</sequence>